<dbReference type="InterPro" id="IPR009294">
    <property type="entry name" value="Aph-1"/>
</dbReference>
<sequence>MTLLGFFGCALVAFGPAASFFAVVIARDPIRVIILIASGFFWLLSLLLSSGLWLAVVPLQKQLAFGLVFSVLLQELFRFGFYKTMRKAEKGLQMISEDEMYKDHNQAKARHVLALVSGFGYGLISGAFALINVLADMIGPGTIGLRSSGEHNFFFTSAYLTLCFVFLHTFWSVIFFYGCDARKYHLIAVVVISHLTVSCLTLLNAQKLYVASLVPVTLVLLAVGATAFVISGGSVRRWRAWFTMKPADQLNGPPRGEFANTAVST</sequence>
<evidence type="ECO:0000256" key="4">
    <source>
        <dbReference type="ARBA" id="ARBA00022976"/>
    </source>
</evidence>
<proteinExistence type="inferred from homology"/>
<dbReference type="GO" id="GO:0016485">
    <property type="term" value="P:protein processing"/>
    <property type="evidence" value="ECO:0007669"/>
    <property type="project" value="InterPro"/>
</dbReference>
<dbReference type="GO" id="GO:0007219">
    <property type="term" value="P:Notch signaling pathway"/>
    <property type="evidence" value="ECO:0007669"/>
    <property type="project" value="UniProtKB-KW"/>
</dbReference>
<reference evidence="9" key="1">
    <citation type="submission" date="2017-01" db="EMBL/GenBank/DDBJ databases">
        <title>Comparative genomics of anhydrobiosis in the tardigrade Hypsibius dujardini.</title>
        <authorList>
            <person name="Yoshida Y."/>
            <person name="Koutsovoulos G."/>
            <person name="Laetsch D."/>
            <person name="Stevens L."/>
            <person name="Kumar S."/>
            <person name="Horikawa D."/>
            <person name="Ishino K."/>
            <person name="Komine S."/>
            <person name="Tomita M."/>
            <person name="Blaxter M."/>
            <person name="Arakawa K."/>
        </authorList>
    </citation>
    <scope>NUCLEOTIDE SEQUENCE [LARGE SCALE GENOMIC DNA]</scope>
    <source>
        <strain evidence="9">Z151</strain>
    </source>
</reference>
<evidence type="ECO:0000256" key="6">
    <source>
        <dbReference type="ARBA" id="ARBA00023136"/>
    </source>
</evidence>
<protein>
    <submittedName>
        <fullName evidence="8">Gamma-secretase subunit Aph-1</fullName>
    </submittedName>
</protein>
<evidence type="ECO:0000313" key="8">
    <source>
        <dbReference type="EMBL" id="OWA52006.1"/>
    </source>
</evidence>
<keyword evidence="6 7" id="KW-0472">Membrane</keyword>
<feature type="transmembrane region" description="Helical" evidence="7">
    <location>
        <begin position="6"/>
        <end position="25"/>
    </location>
</feature>
<dbReference type="EMBL" id="MTYJ01000247">
    <property type="protein sequence ID" value="OWA52006.1"/>
    <property type="molecule type" value="Genomic_DNA"/>
</dbReference>
<dbReference type="Proteomes" id="UP000192578">
    <property type="component" value="Unassembled WGS sequence"/>
</dbReference>
<comment type="caution">
    <text evidence="8">The sequence shown here is derived from an EMBL/GenBank/DDBJ whole genome shotgun (WGS) entry which is preliminary data.</text>
</comment>
<accession>A0A9X6NFY4</accession>
<name>A0A9X6NFY4_HYPEX</name>
<dbReference type="OrthoDB" id="6507463at2759"/>
<comment type="similarity">
    <text evidence="2">Belongs to the APH-1 family.</text>
</comment>
<keyword evidence="3 7" id="KW-0812">Transmembrane</keyword>
<comment type="subcellular location">
    <subcellularLocation>
        <location evidence="1">Membrane</location>
        <topology evidence="1">Multi-pass membrane protein</topology>
    </subcellularLocation>
</comment>
<feature type="transmembrane region" description="Helical" evidence="7">
    <location>
        <begin position="184"/>
        <end position="203"/>
    </location>
</feature>
<feature type="transmembrane region" description="Helical" evidence="7">
    <location>
        <begin position="32"/>
        <end position="56"/>
    </location>
</feature>
<dbReference type="Pfam" id="PF06105">
    <property type="entry name" value="Aph-1"/>
    <property type="match status" value="1"/>
</dbReference>
<feature type="transmembrane region" description="Helical" evidence="7">
    <location>
        <begin position="154"/>
        <end position="177"/>
    </location>
</feature>
<evidence type="ECO:0000256" key="3">
    <source>
        <dbReference type="ARBA" id="ARBA00022692"/>
    </source>
</evidence>
<feature type="transmembrane region" description="Helical" evidence="7">
    <location>
        <begin position="112"/>
        <end position="134"/>
    </location>
</feature>
<keyword evidence="4" id="KW-0914">Notch signaling pathway</keyword>
<keyword evidence="5 7" id="KW-1133">Transmembrane helix</keyword>
<keyword evidence="9" id="KW-1185">Reference proteome</keyword>
<dbReference type="PANTHER" id="PTHR12889">
    <property type="entry name" value="GAMMA-SECRETASE SUBUNIT APH-1"/>
    <property type="match status" value="1"/>
</dbReference>
<dbReference type="GO" id="GO:0016020">
    <property type="term" value="C:membrane"/>
    <property type="evidence" value="ECO:0007669"/>
    <property type="project" value="UniProtKB-SubCell"/>
</dbReference>
<evidence type="ECO:0000256" key="1">
    <source>
        <dbReference type="ARBA" id="ARBA00004141"/>
    </source>
</evidence>
<evidence type="ECO:0000256" key="5">
    <source>
        <dbReference type="ARBA" id="ARBA00022989"/>
    </source>
</evidence>
<evidence type="ECO:0000256" key="7">
    <source>
        <dbReference type="SAM" id="Phobius"/>
    </source>
</evidence>
<evidence type="ECO:0000256" key="2">
    <source>
        <dbReference type="ARBA" id="ARBA00005577"/>
    </source>
</evidence>
<feature type="transmembrane region" description="Helical" evidence="7">
    <location>
        <begin position="62"/>
        <end position="81"/>
    </location>
</feature>
<feature type="transmembrane region" description="Helical" evidence="7">
    <location>
        <begin position="209"/>
        <end position="230"/>
    </location>
</feature>
<evidence type="ECO:0000313" key="9">
    <source>
        <dbReference type="Proteomes" id="UP000192578"/>
    </source>
</evidence>
<organism evidence="8 9">
    <name type="scientific">Hypsibius exemplaris</name>
    <name type="common">Freshwater tardigrade</name>
    <dbReference type="NCBI Taxonomy" id="2072580"/>
    <lineage>
        <taxon>Eukaryota</taxon>
        <taxon>Metazoa</taxon>
        <taxon>Ecdysozoa</taxon>
        <taxon>Tardigrada</taxon>
        <taxon>Eutardigrada</taxon>
        <taxon>Parachela</taxon>
        <taxon>Hypsibioidea</taxon>
        <taxon>Hypsibiidae</taxon>
        <taxon>Hypsibius</taxon>
    </lineage>
</organism>
<dbReference type="AlphaFoldDB" id="A0A9X6NFY4"/>
<gene>
    <name evidence="8" type="ORF">BV898_16462</name>
</gene>